<name>A0ABN3V109_9ACTN</name>
<keyword evidence="2" id="KW-1185">Reference proteome</keyword>
<comment type="caution">
    <text evidence="1">The sequence shown here is derived from an EMBL/GenBank/DDBJ whole genome shotgun (WGS) entry which is preliminary data.</text>
</comment>
<dbReference type="RefSeq" id="WP_372486698.1">
    <property type="nucleotide sequence ID" value="NZ_BAAART010000002.1"/>
</dbReference>
<evidence type="ECO:0000313" key="2">
    <source>
        <dbReference type="Proteomes" id="UP001501474"/>
    </source>
</evidence>
<proteinExistence type="predicted"/>
<dbReference type="EMBL" id="BAAART010000002">
    <property type="protein sequence ID" value="GAA2769019.1"/>
    <property type="molecule type" value="Genomic_DNA"/>
</dbReference>
<gene>
    <name evidence="1" type="ORF">GCM10010104_01290</name>
</gene>
<dbReference type="Proteomes" id="UP001501474">
    <property type="component" value="Unassembled WGS sequence"/>
</dbReference>
<accession>A0ABN3V109</accession>
<reference evidence="1 2" key="1">
    <citation type="journal article" date="2019" name="Int. J. Syst. Evol. Microbiol.">
        <title>The Global Catalogue of Microorganisms (GCM) 10K type strain sequencing project: providing services to taxonomists for standard genome sequencing and annotation.</title>
        <authorList>
            <consortium name="The Broad Institute Genomics Platform"/>
            <consortium name="The Broad Institute Genome Sequencing Center for Infectious Disease"/>
            <person name="Wu L."/>
            <person name="Ma J."/>
        </authorList>
    </citation>
    <scope>NUCLEOTIDE SEQUENCE [LARGE SCALE GENOMIC DNA]</scope>
    <source>
        <strain evidence="1 2">JCM 3053</strain>
    </source>
</reference>
<dbReference type="Gene3D" id="3.10.400.10">
    <property type="entry name" value="Sulfate adenylyltransferase"/>
    <property type="match status" value="1"/>
</dbReference>
<protein>
    <submittedName>
        <fullName evidence="1">Uncharacterized protein</fullName>
    </submittedName>
</protein>
<organism evidence="1 2">
    <name type="scientific">Streptomyces indiaensis</name>
    <dbReference type="NCBI Taxonomy" id="284033"/>
    <lineage>
        <taxon>Bacteria</taxon>
        <taxon>Bacillati</taxon>
        <taxon>Actinomycetota</taxon>
        <taxon>Actinomycetes</taxon>
        <taxon>Kitasatosporales</taxon>
        <taxon>Streptomycetaceae</taxon>
        <taxon>Streptomyces</taxon>
    </lineage>
</organism>
<evidence type="ECO:0000313" key="1">
    <source>
        <dbReference type="EMBL" id="GAA2769019.1"/>
    </source>
</evidence>
<sequence length="66" mass="7530">MAEWREGHEWFRRSEEMRATSGDPGFTVDDATPVVLERFRVIAGLRMPDAARSGHVMSCPWRAPGR</sequence>